<dbReference type="EMBL" id="BMME01000001">
    <property type="protein sequence ID" value="GGK08627.1"/>
    <property type="molecule type" value="Genomic_DNA"/>
</dbReference>
<keyword evidence="2" id="KW-1185">Reference proteome</keyword>
<comment type="caution">
    <text evidence="1">The sequence shown here is derived from an EMBL/GenBank/DDBJ whole genome shotgun (WGS) entry which is preliminary data.</text>
</comment>
<dbReference type="InterPro" id="IPR053738">
    <property type="entry name" value="Lambda_capsid_assembly"/>
</dbReference>
<name>A0ABQ2EE23_9GAMM</name>
<dbReference type="RefSeq" id="WP_132984705.1">
    <property type="nucleotide sequence ID" value="NZ_BMME01000001.1"/>
</dbReference>
<accession>A0ABQ2EE23</accession>
<organism evidence="1 2">
    <name type="scientific">Luteimonas terricola</name>
    <dbReference type="NCBI Taxonomy" id="645597"/>
    <lineage>
        <taxon>Bacteria</taxon>
        <taxon>Pseudomonadati</taxon>
        <taxon>Pseudomonadota</taxon>
        <taxon>Gammaproteobacteria</taxon>
        <taxon>Lysobacterales</taxon>
        <taxon>Lysobacteraceae</taxon>
        <taxon>Luteimonas</taxon>
    </lineage>
</organism>
<evidence type="ECO:0000313" key="1">
    <source>
        <dbReference type="EMBL" id="GGK08627.1"/>
    </source>
</evidence>
<evidence type="ECO:0000313" key="2">
    <source>
        <dbReference type="Proteomes" id="UP000599009"/>
    </source>
</evidence>
<evidence type="ECO:0008006" key="3">
    <source>
        <dbReference type="Google" id="ProtNLM"/>
    </source>
</evidence>
<proteinExistence type="predicted"/>
<sequence length="314" mass="33807">MAPQMTPAQTRVVDPILSEHARGYRQAQLVAPALFPFADVSAYGGKVIEFDKSSFKIYNSKRAPGAATKRIHFGYEGKPYAIVPSALEAPVPRERMRDASQVPGINLASRAVNTVLRSLHLEHEVDSAAIATNAANYDNDHKVALAGTDVWSDPSSDPAGDVELGREAVRDSIGLYPNTLMLSAKAFTNCRRHVKLIDRSANTGIRKVTLNLLKEIFEVENIVIGGGVVAGDDDTFGDVWGTAAVLAYVSQGSDADMNVEEPSYGYTYRIEGMPLVEVPYWDANSKSWIYGVSNDCTPVLAGMPAGYLIGGAGL</sequence>
<protein>
    <recommendedName>
        <fullName evidence="3">Major capsid protein</fullName>
    </recommendedName>
</protein>
<reference evidence="2" key="1">
    <citation type="journal article" date="2019" name="Int. J. Syst. Evol. Microbiol.">
        <title>The Global Catalogue of Microorganisms (GCM) 10K type strain sequencing project: providing services to taxonomists for standard genome sequencing and annotation.</title>
        <authorList>
            <consortium name="The Broad Institute Genomics Platform"/>
            <consortium name="The Broad Institute Genome Sequencing Center for Infectious Disease"/>
            <person name="Wu L."/>
            <person name="Ma J."/>
        </authorList>
    </citation>
    <scope>NUCLEOTIDE SEQUENCE [LARGE SCALE GENOMIC DNA]</scope>
    <source>
        <strain evidence="2">CGMCC 1.8985</strain>
    </source>
</reference>
<gene>
    <name evidence="1" type="ORF">GCM10011394_17500</name>
</gene>
<dbReference type="Gene3D" id="3.90.1690.10">
    <property type="entry name" value="phage-related protein like domain"/>
    <property type="match status" value="1"/>
</dbReference>
<dbReference type="Proteomes" id="UP000599009">
    <property type="component" value="Unassembled WGS sequence"/>
</dbReference>